<dbReference type="AlphaFoldDB" id="A0A397TFV1"/>
<reference evidence="1 2" key="1">
    <citation type="submission" date="2018-06" db="EMBL/GenBank/DDBJ databases">
        <title>Comparative genomics reveals the genomic features of Rhizophagus irregularis, R. cerebriforme, R. diaphanum and Gigaspora rosea, and their symbiotic lifestyle signature.</title>
        <authorList>
            <person name="Morin E."/>
            <person name="San Clemente H."/>
            <person name="Chen E.C.H."/>
            <person name="De La Providencia I."/>
            <person name="Hainaut M."/>
            <person name="Kuo A."/>
            <person name="Kohler A."/>
            <person name="Murat C."/>
            <person name="Tang N."/>
            <person name="Roy S."/>
            <person name="Loubradou J."/>
            <person name="Henrissat B."/>
            <person name="Grigoriev I.V."/>
            <person name="Corradi N."/>
            <person name="Roux C."/>
            <person name="Martin F.M."/>
        </authorList>
    </citation>
    <scope>NUCLEOTIDE SEQUENCE [LARGE SCALE GENOMIC DNA]</scope>
    <source>
        <strain evidence="1 2">DAOM 227022</strain>
    </source>
</reference>
<sequence length="56" mass="6781">MKFFLEEYANHGGELKYLELNKINIYSKSHIDVTDVTEQFGVQIIRHSKFNNFYYF</sequence>
<dbReference type="Proteomes" id="UP000265703">
    <property type="component" value="Unassembled WGS sequence"/>
</dbReference>
<evidence type="ECO:0000313" key="1">
    <source>
        <dbReference type="EMBL" id="RIA96998.1"/>
    </source>
</evidence>
<dbReference type="EMBL" id="QKYT01000036">
    <property type="protein sequence ID" value="RIA96998.1"/>
    <property type="molecule type" value="Genomic_DNA"/>
</dbReference>
<evidence type="ECO:0000313" key="2">
    <source>
        <dbReference type="Proteomes" id="UP000265703"/>
    </source>
</evidence>
<gene>
    <name evidence="1" type="ORF">C1645_753546</name>
</gene>
<keyword evidence="2" id="KW-1185">Reference proteome</keyword>
<organism evidence="1 2">
    <name type="scientific">Glomus cerebriforme</name>
    <dbReference type="NCBI Taxonomy" id="658196"/>
    <lineage>
        <taxon>Eukaryota</taxon>
        <taxon>Fungi</taxon>
        <taxon>Fungi incertae sedis</taxon>
        <taxon>Mucoromycota</taxon>
        <taxon>Glomeromycotina</taxon>
        <taxon>Glomeromycetes</taxon>
        <taxon>Glomerales</taxon>
        <taxon>Glomeraceae</taxon>
        <taxon>Glomus</taxon>
    </lineage>
</organism>
<proteinExistence type="predicted"/>
<accession>A0A397TFV1</accession>
<name>A0A397TFV1_9GLOM</name>
<comment type="caution">
    <text evidence="1">The sequence shown here is derived from an EMBL/GenBank/DDBJ whole genome shotgun (WGS) entry which is preliminary data.</text>
</comment>
<protein>
    <submittedName>
        <fullName evidence="1">Uncharacterized protein</fullName>
    </submittedName>
</protein>